<dbReference type="InterPro" id="IPR009384">
    <property type="entry name" value="SwrD-like"/>
</dbReference>
<dbReference type="Proteomes" id="UP000323392">
    <property type="component" value="Unassembled WGS sequence"/>
</dbReference>
<gene>
    <name evidence="1" type="ORF">JWYL7_0848</name>
    <name evidence="2" type="ORF">SAMN05661008_00549</name>
</gene>
<dbReference type="AlphaFoldDB" id="A0A150FQ84"/>
<comment type="caution">
    <text evidence="1">The sequence shown here is derived from an EMBL/GenBank/DDBJ whole genome shotgun (WGS) entry which is preliminary data.</text>
</comment>
<protein>
    <submittedName>
        <fullName evidence="1">Flagellar FlbD family protein</fullName>
    </submittedName>
    <submittedName>
        <fullName evidence="2">Flagellar protein FlbD</fullName>
    </submittedName>
</protein>
<evidence type="ECO:0000313" key="1">
    <source>
        <dbReference type="EMBL" id="KXZ39773.1"/>
    </source>
</evidence>
<sequence length="65" mass="7565">MIKLTRLNKDEFVVNCDLIEIIEKTPDTVITLTTGKKYVVKEDIDTIIKKVKEFKKDINIKIISK</sequence>
<dbReference type="EMBL" id="FRBG01000003">
    <property type="protein sequence ID" value="SHK61166.1"/>
    <property type="molecule type" value="Genomic_DNA"/>
</dbReference>
<keyword evidence="1" id="KW-0969">Cilium</keyword>
<keyword evidence="1" id="KW-0282">Flagellum</keyword>
<dbReference type="PATRIC" id="fig|1121328.3.peg.854"/>
<name>A0A150FQ84_CLOPD</name>
<organism evidence="1 3">
    <name type="scientific">Alkalithermobacter thermoalcaliphilus JW-YL-7 = DSM 7308</name>
    <dbReference type="NCBI Taxonomy" id="1121328"/>
    <lineage>
        <taxon>Bacteria</taxon>
        <taxon>Bacillati</taxon>
        <taxon>Bacillota</taxon>
        <taxon>Clostridia</taxon>
        <taxon>Peptostreptococcales</taxon>
        <taxon>Tepidibacteraceae</taxon>
        <taxon>Alkalithermobacter</taxon>
    </lineage>
</organism>
<dbReference type="STRING" id="1121328.JWYL7_0848"/>
<dbReference type="Pfam" id="PF06289">
    <property type="entry name" value="FlbD"/>
    <property type="match status" value="1"/>
</dbReference>
<dbReference type="PANTHER" id="PTHR39185:SF1">
    <property type="entry name" value="SWARMING MOTILITY PROTEIN SWRD"/>
    <property type="match status" value="1"/>
</dbReference>
<evidence type="ECO:0000313" key="2">
    <source>
        <dbReference type="EMBL" id="SHK61166.1"/>
    </source>
</evidence>
<proteinExistence type="predicted"/>
<dbReference type="Proteomes" id="UP000092605">
    <property type="component" value="Unassembled WGS sequence"/>
</dbReference>
<keyword evidence="4" id="KW-1185">Reference proteome</keyword>
<keyword evidence="1" id="KW-0966">Cell projection</keyword>
<dbReference type="EMBL" id="LSFY01000001">
    <property type="protein sequence ID" value="KXZ39773.1"/>
    <property type="molecule type" value="Genomic_DNA"/>
</dbReference>
<reference evidence="1 3" key="1">
    <citation type="submission" date="2016-02" db="EMBL/GenBank/DDBJ databases">
        <title>Draft genome sequence for Clostridium paradoxum JW-YL-7.</title>
        <authorList>
            <person name="Utturkar S.M."/>
            <person name="Lancaster A."/>
            <person name="Poole F.L."/>
            <person name="Adams M.W."/>
            <person name="Brown S.D."/>
        </authorList>
    </citation>
    <scope>NUCLEOTIDE SEQUENCE [LARGE SCALE GENOMIC DNA]</scope>
    <source>
        <strain evidence="1 3">JW-YL-7</strain>
    </source>
</reference>
<accession>A0A150FQ84</accession>
<evidence type="ECO:0000313" key="3">
    <source>
        <dbReference type="Proteomes" id="UP000092605"/>
    </source>
</evidence>
<dbReference type="PANTHER" id="PTHR39185">
    <property type="entry name" value="SWARMING MOTILITY PROTEIN SWRD"/>
    <property type="match status" value="1"/>
</dbReference>
<reference evidence="2 4" key="2">
    <citation type="submission" date="2016-11" db="EMBL/GenBank/DDBJ databases">
        <authorList>
            <person name="Varghese N."/>
            <person name="Submissions S."/>
        </authorList>
    </citation>
    <scope>NUCLEOTIDE SEQUENCE [LARGE SCALE GENOMIC DNA]</scope>
    <source>
        <strain evidence="2 4">DSM 7308</strain>
    </source>
</reference>
<evidence type="ECO:0000313" key="4">
    <source>
        <dbReference type="Proteomes" id="UP000323392"/>
    </source>
</evidence>
<dbReference type="RefSeq" id="WP_066069519.1">
    <property type="nucleotide sequence ID" value="NZ_FRBG01000003.1"/>
</dbReference>
<dbReference type="OrthoDB" id="9799862at2"/>